<dbReference type="InterPro" id="IPR036390">
    <property type="entry name" value="WH_DNA-bd_sf"/>
</dbReference>
<protein>
    <submittedName>
        <fullName evidence="2">Rrf2 family transcriptional regulator</fullName>
    </submittedName>
</protein>
<dbReference type="GO" id="GO:0003700">
    <property type="term" value="F:DNA-binding transcription factor activity"/>
    <property type="evidence" value="ECO:0007669"/>
    <property type="project" value="TreeGrafter"/>
</dbReference>
<dbReference type="PANTHER" id="PTHR33221:SF5">
    <property type="entry name" value="HTH-TYPE TRANSCRIPTIONAL REGULATOR ISCR"/>
    <property type="match status" value="1"/>
</dbReference>
<reference evidence="2" key="1">
    <citation type="journal article" date="2020" name="mSystems">
        <title>Genome- and Community-Level Interaction Insights into Carbon Utilization and Element Cycling Functions of Hydrothermarchaeota in Hydrothermal Sediment.</title>
        <authorList>
            <person name="Zhou Z."/>
            <person name="Liu Y."/>
            <person name="Xu W."/>
            <person name="Pan J."/>
            <person name="Luo Z.H."/>
            <person name="Li M."/>
        </authorList>
    </citation>
    <scope>NUCLEOTIDE SEQUENCE [LARGE SCALE GENOMIC DNA]</scope>
    <source>
        <strain evidence="2">SpSt-222</strain>
    </source>
</reference>
<dbReference type="AlphaFoldDB" id="A0A7C2B6F0"/>
<gene>
    <name evidence="2" type="ORF">ENP47_07460</name>
</gene>
<name>A0A7C2B6F0_THERO</name>
<dbReference type="InterPro" id="IPR000944">
    <property type="entry name" value="Tscrpt_reg_Rrf2"/>
</dbReference>
<dbReference type="GO" id="GO:0003677">
    <property type="term" value="F:DNA binding"/>
    <property type="evidence" value="ECO:0007669"/>
    <property type="project" value="UniProtKB-KW"/>
</dbReference>
<dbReference type="EMBL" id="DSJL01000011">
    <property type="protein sequence ID" value="HEF65419.1"/>
    <property type="molecule type" value="Genomic_DNA"/>
</dbReference>
<sequence length="146" mass="15993">MKVSTRGEYGLRAMVSLARMYGRGPMPLSVIAQDSAVPLAYLEQLMLPLRRAGLVISTRGAHGGYQLARPPEQVKVGEIYRVMEGPIAPMDCVREDADEDTCPMIDGCATRVVWLKLRDSIIEVLDSTTLADLIAQAPRPRAEQPA</sequence>
<dbReference type="PANTHER" id="PTHR33221">
    <property type="entry name" value="WINGED HELIX-TURN-HELIX TRANSCRIPTIONAL REGULATOR, RRF2 FAMILY"/>
    <property type="match status" value="1"/>
</dbReference>
<dbReference type="Pfam" id="PF02082">
    <property type="entry name" value="Rrf2"/>
    <property type="match status" value="1"/>
</dbReference>
<evidence type="ECO:0000313" key="2">
    <source>
        <dbReference type="EMBL" id="HEF65419.1"/>
    </source>
</evidence>
<dbReference type="GO" id="GO:0005829">
    <property type="term" value="C:cytosol"/>
    <property type="evidence" value="ECO:0007669"/>
    <property type="project" value="TreeGrafter"/>
</dbReference>
<organism evidence="2">
    <name type="scientific">Thermomicrobium roseum</name>
    <dbReference type="NCBI Taxonomy" id="500"/>
    <lineage>
        <taxon>Bacteria</taxon>
        <taxon>Pseudomonadati</taxon>
        <taxon>Thermomicrobiota</taxon>
        <taxon>Thermomicrobia</taxon>
        <taxon>Thermomicrobiales</taxon>
        <taxon>Thermomicrobiaceae</taxon>
        <taxon>Thermomicrobium</taxon>
    </lineage>
</organism>
<dbReference type="NCBIfam" id="TIGR00738">
    <property type="entry name" value="rrf2_super"/>
    <property type="match status" value="1"/>
</dbReference>
<dbReference type="InterPro" id="IPR036388">
    <property type="entry name" value="WH-like_DNA-bd_sf"/>
</dbReference>
<accession>A0A7C2B6F0</accession>
<evidence type="ECO:0000256" key="1">
    <source>
        <dbReference type="ARBA" id="ARBA00023125"/>
    </source>
</evidence>
<proteinExistence type="predicted"/>
<dbReference type="Gene3D" id="1.10.10.10">
    <property type="entry name" value="Winged helix-like DNA-binding domain superfamily/Winged helix DNA-binding domain"/>
    <property type="match status" value="1"/>
</dbReference>
<dbReference type="SUPFAM" id="SSF46785">
    <property type="entry name" value="Winged helix' DNA-binding domain"/>
    <property type="match status" value="1"/>
</dbReference>
<comment type="caution">
    <text evidence="2">The sequence shown here is derived from an EMBL/GenBank/DDBJ whole genome shotgun (WGS) entry which is preliminary data.</text>
</comment>
<dbReference type="PROSITE" id="PS51197">
    <property type="entry name" value="HTH_RRF2_2"/>
    <property type="match status" value="1"/>
</dbReference>
<dbReference type="InterPro" id="IPR030489">
    <property type="entry name" value="TR_Rrf2-type_CS"/>
</dbReference>
<dbReference type="PROSITE" id="PS01332">
    <property type="entry name" value="HTH_RRF2_1"/>
    <property type="match status" value="1"/>
</dbReference>
<keyword evidence="1" id="KW-0238">DNA-binding</keyword>